<dbReference type="Proteomes" id="UP000241462">
    <property type="component" value="Unassembled WGS sequence"/>
</dbReference>
<feature type="compositionally biased region" description="Acidic residues" evidence="1">
    <location>
        <begin position="2066"/>
        <end position="2075"/>
    </location>
</feature>
<feature type="transmembrane region" description="Helical" evidence="2">
    <location>
        <begin position="12"/>
        <end position="31"/>
    </location>
</feature>
<sequence length="2145" mass="235104">MATSGPSPTLIAAFTFGNLFNTAAAALFLHVKGHGSTVIRDGKRLALVTFLISVALWAQIEFATELIDPTSTQACQVGIIFTTTFDQLARLTIEQFTLWVIFDGVRVSTARTTAHILLFARLALGVVFVALSRPAFDTTCVALSSSFPVALAVVVADGLIIAALATLAFINRNANVENNGEKQKGRGKSMALLIGGMAFWLGTSVIMLLGFASSSFILRSVVPASGLSILLIFVTSIAASVMGPGLSDREQRLPEAPSPRPIMQARSYSTSASVDYDPPSRYEDLKIEQLNSMTAFVQPREVPVPGHLKSVQPAMLMGSRGMTEEEFIQEQMTLPFQTTQRSIQPVLSNAPKKSLFNSSNKTPASGISVGKLAISYPMLQEGGSNPLDKVATMDLATAAQLEKEKRALLAPKNVAAMQADAVQQGSSGIPPGFSAPPTRAYRTVSPQNSLTRVPTVVRTEAIAQQQNEYTFASATGASLSPASDELRRRSPKQSPTNSSTGSSTTLAPKTPVQQRPTAGLPMNPRSRSVRKAPENPESMRQETVMFVNNIVYDDPEYVASVMDTAKDRGRQPFVPAPFPVDTPTMGLNASYYSKHPSSAVSIVNRPRPIPRKHREEEGSFYPHRRTRSAGSLLTRKSLLRYEPDSPIELPPLPPPPQSIDSNRPQPNDTKSMTFDEKLKLLVHKNNGPSERQYKRRSSLPIMERSFIDDSPTLADSEARDTRAGGSKRTTATAQLRIFSDEQDQSSQRGVSYNTYQGFIDEPDNGANSPESHTNMGMVYNVKRASSPLLPVFAEVQSASSAMSSDYEDITNTYSPLPIQQIGLTVQQARAVEVNMKRPSDNRAASAITNSEEMTIMLDSSVIQDAQMSQNNYLMPPQEQGNSWHRRIGDEALSFSTLSDKRGSRRGPPPQALVLSVRPTPAKQAAMLKAVEPSPLPSPGEALKKIEAQLKKYEVVSQTAFQSPGRQALLNELEAEMGMQETQWRGMQHDYSRDSLSTVAMTPTAESRRTSLANGPRSQQNLSRKSSLRSNLTPNWSDSRRSRLASLLSQRSSVNSMEGVPPGSRATIWQQRLAQAEQEFMQSTQDPSRRLSINFLHLSSQSGSPSLFENFDGPESVTGRSEGFPIIMESQPQQEPLVTGLWTAPQATEILEGLMWTRPEKPYHVSVAEPTLPGLFVRPPQRKEISTLSIQSSQLWQKRVSQESSSFGLWNPVMTKSVEPSLEVIPSPSADVVAFYKSNIEASRTASSSRPLTQRPPRRSKRFTSLADIIEDPQPLPNKRDTLGIFQFPWGEKSDTPFITQRTRGLPMTGMMSSENSAVSRMLEAKSEQIAEIESSSFFDDGDDDDEEILDDSSSMGSESGDEFDDTTLFKIATLLQADNVPSTNSFFGAPRDSTGSDLFYDYYEESSEESENSDRQTIFVGIEEGDDELQEMPMSRPRPSMLWETTSETRHGDSAKGLPQPENWQVYDVNSEPIRARPRVSTQPATIASDSLWTKKALKLDTSEATMWSANSQAEVSYFDESPPESPSDSERSELATPDDIFLKALDSRSSLWQFEEQPQQGDHDVGLPQTQDWPGYETEKSSIRSKPRQSKASSIESFDLWTVPAPAQLSSAAKMWKASSQPTSEEALPPHSKASNGVKTQTSALLWSVPSVVKESVDIALFELGSGRTVFRTTAEAPAALLMQRKHRLSATTSPAFITSTSLWVAAPTFQTRINWLGFKSKSKSESESESKQRQLLWSALSMPKIINPSGLFVPNSGRTEFRTTTQSPAGVRIARKSRATERASPESLSSLALWAPNLETKAERNWLVNKTSSKQTTSKKSSSSSAKQLMWSAPAAFKEDAKFALFNINAGRKDFRTTDLSPAAIQTSRKSHAAGRKPLEVLSSTALWAAEAQRISKPNWILANLNNIKRASLHSVSSFEPVVDTVQAVVVVEEAVQDDARMVAAAPTITLTTAAKATAVLPESESTVAVEPIVPKAGPVVSKAIEAAPRPPFTPQPAQRGRKGARISAMASRFESSSQSRSVSRDSYIPVSVPQRTDTSRAQSAAPVSRLHKEEEVDKPETQTDNETEEVSEVDAAFYAQIEALERKREQAMMASKGEEDDEEQGEVDELDAAFYAQIEALEKKRGAVEQLAVESHVRLDEE</sequence>
<feature type="compositionally biased region" description="Polar residues" evidence="1">
    <location>
        <begin position="1758"/>
        <end position="1770"/>
    </location>
</feature>
<keyword evidence="2" id="KW-0472">Membrane</keyword>
<feature type="compositionally biased region" description="Low complexity" evidence="1">
    <location>
        <begin position="494"/>
        <end position="505"/>
    </location>
</feature>
<evidence type="ECO:0000256" key="2">
    <source>
        <dbReference type="SAM" id="Phobius"/>
    </source>
</evidence>
<evidence type="ECO:0000313" key="4">
    <source>
        <dbReference type="Proteomes" id="UP000241462"/>
    </source>
</evidence>
<dbReference type="EMBL" id="KZ678511">
    <property type="protein sequence ID" value="PSR81044.1"/>
    <property type="molecule type" value="Genomic_DNA"/>
</dbReference>
<dbReference type="OrthoDB" id="5370537at2759"/>
<feature type="transmembrane region" description="Helical" evidence="2">
    <location>
        <begin position="190"/>
        <end position="212"/>
    </location>
</feature>
<reference evidence="3 4" key="1">
    <citation type="journal article" date="2018" name="Mycol. Prog.">
        <title>Coniella lustricola, a new species from submerged detritus.</title>
        <authorList>
            <person name="Raudabaugh D.B."/>
            <person name="Iturriaga T."/>
            <person name="Carver A."/>
            <person name="Mondo S."/>
            <person name="Pangilinan J."/>
            <person name="Lipzen A."/>
            <person name="He G."/>
            <person name="Amirebrahimi M."/>
            <person name="Grigoriev I.V."/>
            <person name="Miller A.N."/>
        </authorList>
    </citation>
    <scope>NUCLEOTIDE SEQUENCE [LARGE SCALE GENOMIC DNA]</scope>
    <source>
        <strain evidence="3 4">B22-T-1</strain>
    </source>
</reference>
<feature type="region of interest" description="Disordered" evidence="1">
    <location>
        <begin position="1001"/>
        <end position="1061"/>
    </location>
</feature>
<evidence type="ECO:0000256" key="1">
    <source>
        <dbReference type="SAM" id="MobiDB-lite"/>
    </source>
</evidence>
<feature type="region of interest" description="Disordered" evidence="1">
    <location>
        <begin position="1333"/>
        <end position="1363"/>
    </location>
</feature>
<keyword evidence="4" id="KW-1185">Reference proteome</keyword>
<feature type="region of interest" description="Disordered" evidence="1">
    <location>
        <begin position="1515"/>
        <end position="1536"/>
    </location>
</feature>
<feature type="compositionally biased region" description="Basic and acidic residues" evidence="1">
    <location>
        <begin position="2053"/>
        <end position="2064"/>
    </location>
</feature>
<feature type="compositionally biased region" description="Polar residues" evidence="1">
    <location>
        <begin position="2036"/>
        <end position="2045"/>
    </location>
</feature>
<feature type="compositionally biased region" description="Basic and acidic residues" evidence="1">
    <location>
        <begin position="531"/>
        <end position="540"/>
    </location>
</feature>
<feature type="transmembrane region" description="Helical" evidence="2">
    <location>
        <begin position="43"/>
        <end position="60"/>
    </location>
</feature>
<feature type="compositionally biased region" description="Pro residues" evidence="1">
    <location>
        <begin position="648"/>
        <end position="657"/>
    </location>
</feature>
<feature type="region of interest" description="Disordered" evidence="1">
    <location>
        <begin position="473"/>
        <end position="541"/>
    </location>
</feature>
<feature type="region of interest" description="Disordered" evidence="1">
    <location>
        <begin position="1988"/>
        <end position="2076"/>
    </location>
</feature>
<accession>A0A2T3A1G3</accession>
<keyword evidence="2" id="KW-0812">Transmembrane</keyword>
<feature type="region of interest" description="Disordered" evidence="1">
    <location>
        <begin position="1556"/>
        <end position="1592"/>
    </location>
</feature>
<gene>
    <name evidence="3" type="ORF">BD289DRAFT_484592</name>
</gene>
<proteinExistence type="predicted"/>
<feature type="compositionally biased region" description="Polar residues" evidence="1">
    <location>
        <begin position="1001"/>
        <end position="1012"/>
    </location>
</feature>
<feature type="region of interest" description="Disordered" evidence="1">
    <location>
        <begin position="247"/>
        <end position="276"/>
    </location>
</feature>
<keyword evidence="2" id="KW-1133">Transmembrane helix</keyword>
<dbReference type="InParanoid" id="A0A2T3A1G3"/>
<feature type="compositionally biased region" description="Low complexity" evidence="1">
    <location>
        <begin position="1016"/>
        <end position="1031"/>
    </location>
</feature>
<feature type="compositionally biased region" description="Acidic residues" evidence="1">
    <location>
        <begin position="1339"/>
        <end position="1350"/>
    </location>
</feature>
<name>A0A2T3A1G3_9PEZI</name>
<feature type="compositionally biased region" description="Low complexity" evidence="1">
    <location>
        <begin position="1043"/>
        <end position="1052"/>
    </location>
</feature>
<protein>
    <submittedName>
        <fullName evidence="3">Uncharacterized protein</fullName>
    </submittedName>
</protein>
<feature type="transmembrane region" description="Helical" evidence="2">
    <location>
        <begin position="224"/>
        <end position="246"/>
    </location>
</feature>
<feature type="compositionally biased region" description="Polar residues" evidence="1">
    <location>
        <begin position="661"/>
        <end position="672"/>
    </location>
</feature>
<evidence type="ECO:0000313" key="3">
    <source>
        <dbReference type="EMBL" id="PSR81044.1"/>
    </source>
</evidence>
<feature type="transmembrane region" description="Helical" evidence="2">
    <location>
        <begin position="116"/>
        <end position="136"/>
    </location>
</feature>
<organism evidence="3 4">
    <name type="scientific">Coniella lustricola</name>
    <dbReference type="NCBI Taxonomy" id="2025994"/>
    <lineage>
        <taxon>Eukaryota</taxon>
        <taxon>Fungi</taxon>
        <taxon>Dikarya</taxon>
        <taxon>Ascomycota</taxon>
        <taxon>Pezizomycotina</taxon>
        <taxon>Sordariomycetes</taxon>
        <taxon>Sordariomycetidae</taxon>
        <taxon>Diaporthales</taxon>
        <taxon>Schizoparmaceae</taxon>
        <taxon>Coniella</taxon>
    </lineage>
</organism>
<feature type="region of interest" description="Disordered" evidence="1">
    <location>
        <begin position="424"/>
        <end position="447"/>
    </location>
</feature>
<feature type="region of interest" description="Disordered" evidence="1">
    <location>
        <begin position="602"/>
        <end position="730"/>
    </location>
</feature>
<feature type="region of interest" description="Disordered" evidence="1">
    <location>
        <begin position="1758"/>
        <end position="1782"/>
    </location>
</feature>
<feature type="transmembrane region" description="Helical" evidence="2">
    <location>
        <begin position="148"/>
        <end position="170"/>
    </location>
</feature>
<feature type="compositionally biased region" description="Low complexity" evidence="1">
    <location>
        <begin position="2014"/>
        <end position="2029"/>
    </location>
</feature>